<sequence length="503" mass="59076">MGKKYYEYMSELSSKELYEGLLGHGLFSDKLPPFLTSKGFLNYCNTHTPNFSNTKKEQSYIFYENMRNINIPRSLGIPTPMSYHRLCLHLESIWDKILDHFKNKTQHEKYKMSQIHIRKMKDNPKIFKMNYSDFKNDGTPELDLLIGSKYQVNADISTCFPSMYSHSITWALVGKEIAKQNKNNRNEWYNVLDFYVRNTKNGETNGLLIGPDASSILSEIILTSIDYELRNAGWDYIRNIDDYTCYVTSYEKGQRFLVELSEKLRAYDLILNHKKTQIRPLPLASVEHWVRKLGNYAKFNEKELINFKDVRSYLDLSIQLMQDNKNNAAILNFAIKVLSKKKMTANATEYVVKTIFHLAIIYPYLIPLLEENVLKAFKVESKMISKFATLIYKEGMNNNNFEAVSYAIYYSLKYGFVINELDFIAIRKSNHCILLLLAFLYCKHHKLSSEMKEFRKMANKLNTDDEDFNRNWLFVYEVLPKSSLKSDWRILKENDVTFVTAFE</sequence>
<organism evidence="2 3">
    <name type="scientific">Bacillus thuringiensis</name>
    <dbReference type="NCBI Taxonomy" id="1428"/>
    <lineage>
        <taxon>Bacteria</taxon>
        <taxon>Bacillati</taxon>
        <taxon>Bacillota</taxon>
        <taxon>Bacilli</taxon>
        <taxon>Bacillales</taxon>
        <taxon>Bacillaceae</taxon>
        <taxon>Bacillus</taxon>
        <taxon>Bacillus cereus group</taxon>
    </lineage>
</organism>
<evidence type="ECO:0000313" key="2">
    <source>
        <dbReference type="EMBL" id="SCC44908.1"/>
    </source>
</evidence>
<proteinExistence type="predicted"/>
<dbReference type="EMBL" id="FMBI01000033">
    <property type="protein sequence ID" value="SCC44908.1"/>
    <property type="molecule type" value="Genomic_DNA"/>
</dbReference>
<dbReference type="PROSITE" id="PS50878">
    <property type="entry name" value="RT_POL"/>
    <property type="match status" value="1"/>
</dbReference>
<evidence type="ECO:0000313" key="3">
    <source>
        <dbReference type="Proteomes" id="UP000195991"/>
    </source>
</evidence>
<dbReference type="RefSeq" id="WP_000516943.1">
    <property type="nucleotide sequence ID" value="NZ_FMBI01000033.1"/>
</dbReference>
<dbReference type="InterPro" id="IPR000477">
    <property type="entry name" value="RT_dom"/>
</dbReference>
<dbReference type="Proteomes" id="UP000195991">
    <property type="component" value="Unassembled WGS sequence"/>
</dbReference>
<dbReference type="CDD" id="cd01646">
    <property type="entry name" value="RT_Bac_retron_I"/>
    <property type="match status" value="1"/>
</dbReference>
<dbReference type="AlphaFoldDB" id="A0A1C4EMV3"/>
<evidence type="ECO:0000259" key="1">
    <source>
        <dbReference type="PROSITE" id="PS50878"/>
    </source>
</evidence>
<protein>
    <recommendedName>
        <fullName evidence="1">Reverse transcriptase domain-containing protein</fullName>
    </recommendedName>
</protein>
<reference evidence="2 3" key="1">
    <citation type="submission" date="2016-08" db="EMBL/GenBank/DDBJ databases">
        <authorList>
            <person name="Seilhamer J.J."/>
        </authorList>
    </citation>
    <scope>NUCLEOTIDE SEQUENCE [LARGE SCALE GENOMIC DNA]</scope>
    <source>
        <strain evidence="2 3">IEBC_T61001</strain>
    </source>
</reference>
<accession>A0A1C4EMV3</accession>
<feature type="domain" description="Reverse transcriptase" evidence="1">
    <location>
        <begin position="1"/>
        <end position="318"/>
    </location>
</feature>
<dbReference type="Pfam" id="PF00078">
    <property type="entry name" value="RVT_1"/>
    <property type="match status" value="1"/>
</dbReference>
<name>A0A1C4EMV3_BACTU</name>
<gene>
    <name evidence="2" type="ORF">BTT61001_03354</name>
</gene>